<accession>A0A9P1FFV6</accession>
<organism evidence="8">
    <name type="scientific">Cladocopium goreaui</name>
    <dbReference type="NCBI Taxonomy" id="2562237"/>
    <lineage>
        <taxon>Eukaryota</taxon>
        <taxon>Sar</taxon>
        <taxon>Alveolata</taxon>
        <taxon>Dinophyceae</taxon>
        <taxon>Suessiales</taxon>
        <taxon>Symbiodiniaceae</taxon>
        <taxon>Cladocopium</taxon>
    </lineage>
</organism>
<feature type="transmembrane region" description="Helical" evidence="7">
    <location>
        <begin position="129"/>
        <end position="147"/>
    </location>
</feature>
<sequence length="211" mass="22902">MSYGHLKSTGSDEPQPFSYAWLRALKQDFGSELLLLLFAVQHLIKGFVANLSGRATPYLCKAYEVPAQEIQIWKTVIYSPYVLKPIFGLISDLLPIAGYHKGPYMFLATSAGLVSSVAIGAGIVTSLNFLVVGLFLLELCICTNDLLTEALYARELQEHARLGQSLLTYVFAGMTMWSLAANLSAGFMLEYIGAQSTFLALAPAIAPALLA</sequence>
<reference evidence="9" key="2">
    <citation type="submission" date="2024-04" db="EMBL/GenBank/DDBJ databases">
        <authorList>
            <person name="Chen Y."/>
            <person name="Shah S."/>
            <person name="Dougan E. K."/>
            <person name="Thang M."/>
            <person name="Chan C."/>
        </authorList>
    </citation>
    <scope>NUCLEOTIDE SEQUENCE [LARGE SCALE GENOMIC DNA]</scope>
</reference>
<protein>
    <submittedName>
        <fullName evidence="10">Folate-biopterin transporter 2</fullName>
    </submittedName>
</protein>
<evidence type="ECO:0000313" key="11">
    <source>
        <dbReference type="Proteomes" id="UP001152797"/>
    </source>
</evidence>
<dbReference type="EMBL" id="CAMXCT030000149">
    <property type="protein sequence ID" value="CAL4761985.1"/>
    <property type="molecule type" value="Genomic_DNA"/>
</dbReference>
<name>A0A9P1FFV6_9DINO</name>
<evidence type="ECO:0000256" key="3">
    <source>
        <dbReference type="ARBA" id="ARBA00022448"/>
    </source>
</evidence>
<feature type="non-terminal residue" evidence="8">
    <location>
        <position position="1"/>
    </location>
</feature>
<dbReference type="InterPro" id="IPR036259">
    <property type="entry name" value="MFS_trans_sf"/>
</dbReference>
<comment type="subcellular location">
    <subcellularLocation>
        <location evidence="1">Membrane</location>
        <topology evidence="1">Multi-pass membrane protein</topology>
    </subcellularLocation>
</comment>
<dbReference type="GO" id="GO:0016020">
    <property type="term" value="C:membrane"/>
    <property type="evidence" value="ECO:0007669"/>
    <property type="project" value="UniProtKB-SubCell"/>
</dbReference>
<dbReference type="InterPro" id="IPR039309">
    <property type="entry name" value="BT1"/>
</dbReference>
<keyword evidence="5 7" id="KW-1133">Transmembrane helix</keyword>
<evidence type="ECO:0000256" key="6">
    <source>
        <dbReference type="ARBA" id="ARBA00023136"/>
    </source>
</evidence>
<dbReference type="EMBL" id="CAMXCT020000149">
    <property type="protein sequence ID" value="CAL1128048.1"/>
    <property type="molecule type" value="Genomic_DNA"/>
</dbReference>
<evidence type="ECO:0000256" key="4">
    <source>
        <dbReference type="ARBA" id="ARBA00022692"/>
    </source>
</evidence>
<dbReference type="EMBL" id="CAMXCT010000149">
    <property type="protein sequence ID" value="CAI3974673.1"/>
    <property type="molecule type" value="Genomic_DNA"/>
</dbReference>
<evidence type="ECO:0000256" key="5">
    <source>
        <dbReference type="ARBA" id="ARBA00022989"/>
    </source>
</evidence>
<evidence type="ECO:0000256" key="2">
    <source>
        <dbReference type="ARBA" id="ARBA00007015"/>
    </source>
</evidence>
<feature type="transmembrane region" description="Helical" evidence="7">
    <location>
        <begin position="167"/>
        <end position="185"/>
    </location>
</feature>
<dbReference type="Pfam" id="PF03092">
    <property type="entry name" value="BT1"/>
    <property type="match status" value="1"/>
</dbReference>
<keyword evidence="4 7" id="KW-0812">Transmembrane</keyword>
<evidence type="ECO:0000256" key="1">
    <source>
        <dbReference type="ARBA" id="ARBA00004141"/>
    </source>
</evidence>
<comment type="similarity">
    <text evidence="2">Belongs to the major facilitator superfamily. Folate-biopterin transporter (TC 2.A.71) family.</text>
</comment>
<evidence type="ECO:0000256" key="7">
    <source>
        <dbReference type="SAM" id="Phobius"/>
    </source>
</evidence>
<evidence type="ECO:0000313" key="8">
    <source>
        <dbReference type="EMBL" id="CAI3974673.1"/>
    </source>
</evidence>
<proteinExistence type="inferred from homology"/>
<keyword evidence="6 7" id="KW-0472">Membrane</keyword>
<feature type="transmembrane region" description="Helical" evidence="7">
    <location>
        <begin position="191"/>
        <end position="210"/>
    </location>
</feature>
<dbReference type="OrthoDB" id="754047at2759"/>
<keyword evidence="3" id="KW-0813">Transport</keyword>
<dbReference type="SUPFAM" id="SSF103473">
    <property type="entry name" value="MFS general substrate transporter"/>
    <property type="match status" value="1"/>
</dbReference>
<keyword evidence="11" id="KW-1185">Reference proteome</keyword>
<dbReference type="Proteomes" id="UP001152797">
    <property type="component" value="Unassembled WGS sequence"/>
</dbReference>
<evidence type="ECO:0000313" key="9">
    <source>
        <dbReference type="EMBL" id="CAL1128048.1"/>
    </source>
</evidence>
<dbReference type="AlphaFoldDB" id="A0A9P1FFV6"/>
<gene>
    <name evidence="8" type="ORF">C1SCF055_LOCUS3059</name>
</gene>
<reference evidence="8" key="1">
    <citation type="submission" date="2022-10" db="EMBL/GenBank/DDBJ databases">
        <authorList>
            <person name="Chen Y."/>
            <person name="Dougan E. K."/>
            <person name="Chan C."/>
            <person name="Rhodes N."/>
            <person name="Thang M."/>
        </authorList>
    </citation>
    <scope>NUCLEOTIDE SEQUENCE</scope>
</reference>
<dbReference type="PANTHER" id="PTHR31585:SF51">
    <property type="entry name" value="TRANSPORTER, PUTATIVE-RELATED"/>
    <property type="match status" value="1"/>
</dbReference>
<dbReference type="PANTHER" id="PTHR31585">
    <property type="entry name" value="FOLATE-BIOPTERIN TRANSPORTER 1, CHLOROPLASTIC"/>
    <property type="match status" value="1"/>
</dbReference>
<evidence type="ECO:0000313" key="10">
    <source>
        <dbReference type="EMBL" id="CAL4761985.1"/>
    </source>
</evidence>
<comment type="caution">
    <text evidence="8">The sequence shown here is derived from an EMBL/GenBank/DDBJ whole genome shotgun (WGS) entry which is preliminary data.</text>
</comment>